<dbReference type="EMBL" id="JBHMEA010000048">
    <property type="protein sequence ID" value="MFB9233207.1"/>
    <property type="molecule type" value="Genomic_DNA"/>
</dbReference>
<evidence type="ECO:0000313" key="4">
    <source>
        <dbReference type="Proteomes" id="UP001589683"/>
    </source>
</evidence>
<evidence type="ECO:0000256" key="1">
    <source>
        <dbReference type="SAM" id="Coils"/>
    </source>
</evidence>
<dbReference type="Gene3D" id="1.10.287.470">
    <property type="entry name" value="Helix hairpin bin"/>
    <property type="match status" value="1"/>
</dbReference>
<keyword evidence="1" id="KW-0175">Coiled coil</keyword>
<dbReference type="PANTHER" id="PTHR30469:SF38">
    <property type="entry name" value="HLYD FAMILY SECRETION PROTEIN"/>
    <property type="match status" value="1"/>
</dbReference>
<sequence length="485" mass="52992">MRFLARSLMGLFLLSVTVGFLAMAGAMFYNALLISWAEDDFTMPNRERIFAANVVRYEPGNIAPVLTAFGEVRSRRTLDLRATASGTIVELTENFVEGGRVEKGALLARIDPSEAQSELQRAQTDVLEAEAEVRDAARSYDLAVNEQETAEAQLVLRQNALARQRDLRGRGVGTEASVEAAELAEAVAQQSLLSRRQAIAQAEARIDQADTELRRQKINLADAERELADTEIFAEFSGTLGDVSVVQGGLVANNERIARLTDPDLLEVSFRVSTTQYTRLLDSLGALNRAPVEVLLDVYGVDLSTSGVISRESASVGEGQTGRLLFAHLKDARGFRPGDFVTVKVREPELIDVALLPSSAVDSAETVLLIGPEDRLEVASVELLRRQGDDVIVRGEMLDGRELVAERSPLLGAGIKVRPIRSNGSTTAQEQEMLELSEERRARLVAFVTESDRMPEEAKTRVLGLLAQERVPAQVVERIEARIGG</sequence>
<dbReference type="RefSeq" id="WP_213889405.1">
    <property type="nucleotide sequence ID" value="NZ_JAGFNU010000006.1"/>
</dbReference>
<dbReference type="SUPFAM" id="SSF111369">
    <property type="entry name" value="HlyD-like secretion proteins"/>
    <property type="match status" value="1"/>
</dbReference>
<dbReference type="PANTHER" id="PTHR30469">
    <property type="entry name" value="MULTIDRUG RESISTANCE PROTEIN MDTA"/>
    <property type="match status" value="1"/>
</dbReference>
<organism evidence="3 4">
    <name type="scientific">Pseudohalocynthiibacter aestuariivivens</name>
    <dbReference type="NCBI Taxonomy" id="1591409"/>
    <lineage>
        <taxon>Bacteria</taxon>
        <taxon>Pseudomonadati</taxon>
        <taxon>Pseudomonadota</taxon>
        <taxon>Alphaproteobacteria</taxon>
        <taxon>Rhodobacterales</taxon>
        <taxon>Paracoccaceae</taxon>
        <taxon>Pseudohalocynthiibacter</taxon>
    </lineage>
</organism>
<dbReference type="Proteomes" id="UP001589683">
    <property type="component" value="Unassembled WGS sequence"/>
</dbReference>
<dbReference type="Gene3D" id="2.40.50.100">
    <property type="match status" value="1"/>
</dbReference>
<accession>A0ABV5JIB1</accession>
<dbReference type="Pfam" id="PF25917">
    <property type="entry name" value="BSH_RND"/>
    <property type="match status" value="1"/>
</dbReference>
<dbReference type="InterPro" id="IPR058625">
    <property type="entry name" value="MdtA-like_BSH"/>
</dbReference>
<proteinExistence type="predicted"/>
<dbReference type="Gene3D" id="2.40.420.20">
    <property type="match status" value="1"/>
</dbReference>
<reference evidence="3 4" key="1">
    <citation type="submission" date="2024-09" db="EMBL/GenBank/DDBJ databases">
        <authorList>
            <person name="Sun Q."/>
            <person name="Mori K."/>
        </authorList>
    </citation>
    <scope>NUCLEOTIDE SEQUENCE [LARGE SCALE GENOMIC DNA]</scope>
    <source>
        <strain evidence="3 4">CECT 8726</strain>
    </source>
</reference>
<keyword evidence="4" id="KW-1185">Reference proteome</keyword>
<feature type="domain" description="Multidrug resistance protein MdtA-like barrel-sandwich hybrid" evidence="2">
    <location>
        <begin position="76"/>
        <end position="257"/>
    </location>
</feature>
<feature type="coiled-coil region" evidence="1">
    <location>
        <begin position="199"/>
        <end position="226"/>
    </location>
</feature>
<evidence type="ECO:0000313" key="3">
    <source>
        <dbReference type="EMBL" id="MFB9233207.1"/>
    </source>
</evidence>
<evidence type="ECO:0000259" key="2">
    <source>
        <dbReference type="Pfam" id="PF25917"/>
    </source>
</evidence>
<dbReference type="Gene3D" id="2.40.30.170">
    <property type="match status" value="1"/>
</dbReference>
<protein>
    <submittedName>
        <fullName evidence="3">Efflux RND transporter periplasmic adaptor subunit</fullName>
    </submittedName>
</protein>
<name>A0ABV5JIB1_9RHOB</name>
<gene>
    <name evidence="3" type="ORF">ACFFUT_15555</name>
</gene>
<comment type="caution">
    <text evidence="3">The sequence shown here is derived from an EMBL/GenBank/DDBJ whole genome shotgun (WGS) entry which is preliminary data.</text>
</comment>